<evidence type="ECO:0000256" key="3">
    <source>
        <dbReference type="ARBA" id="ARBA00022691"/>
    </source>
</evidence>
<dbReference type="EMBL" id="CADCTP010000294">
    <property type="protein sequence ID" value="CAA9275743.1"/>
    <property type="molecule type" value="Genomic_DNA"/>
</dbReference>
<dbReference type="Gene3D" id="3.40.50.150">
    <property type="entry name" value="Vaccinia Virus protein VP39"/>
    <property type="match status" value="1"/>
</dbReference>
<evidence type="ECO:0000313" key="5">
    <source>
        <dbReference type="EMBL" id="CAA9275743.1"/>
    </source>
</evidence>
<feature type="domain" description="Methyltransferase type 11" evidence="4">
    <location>
        <begin position="44"/>
        <end position="136"/>
    </location>
</feature>
<protein>
    <recommendedName>
        <fullName evidence="4">Methyltransferase type 11 domain-containing protein</fullName>
    </recommendedName>
</protein>
<evidence type="ECO:0000256" key="1">
    <source>
        <dbReference type="ARBA" id="ARBA00022603"/>
    </source>
</evidence>
<dbReference type="AlphaFoldDB" id="A0A6J4JGI3"/>
<evidence type="ECO:0000256" key="2">
    <source>
        <dbReference type="ARBA" id="ARBA00022679"/>
    </source>
</evidence>
<dbReference type="SUPFAM" id="SSF53335">
    <property type="entry name" value="S-adenosyl-L-methionine-dependent methyltransferases"/>
    <property type="match status" value="1"/>
</dbReference>
<sequence>MSAAALFDPLAELYERYAEINDEVYRPWLTAALDAAGPGARAADLGCGTGRFAGLLADRYDSVVAVDVSARELELARARHGRPGVTYERRSLLDVTPAADGRFDLVLSVNTIFHLRDHDRVLPHVRDLVAPGGRAVLVDIVSPAGPPAGPLRHRWYGVQDAARTLRRRRAPADAWLVLRIRQHPTWMLHAATNRPLSRERFHQAYGAAFPGAEFTDSLDPFVCALTWRRPG</sequence>
<keyword evidence="3" id="KW-0949">S-adenosyl-L-methionine</keyword>
<proteinExistence type="predicted"/>
<reference evidence="5" key="1">
    <citation type="submission" date="2020-02" db="EMBL/GenBank/DDBJ databases">
        <authorList>
            <person name="Meier V. D."/>
        </authorList>
    </citation>
    <scope>NUCLEOTIDE SEQUENCE</scope>
    <source>
        <strain evidence="5">AVDCRST_MAG41</strain>
    </source>
</reference>
<dbReference type="GO" id="GO:0008757">
    <property type="term" value="F:S-adenosylmethionine-dependent methyltransferase activity"/>
    <property type="evidence" value="ECO:0007669"/>
    <property type="project" value="InterPro"/>
</dbReference>
<organism evidence="5">
    <name type="scientific">uncultured Mycobacteriales bacterium</name>
    <dbReference type="NCBI Taxonomy" id="581187"/>
    <lineage>
        <taxon>Bacteria</taxon>
        <taxon>Bacillati</taxon>
        <taxon>Actinomycetota</taxon>
        <taxon>Actinomycetes</taxon>
        <taxon>Mycobacteriales</taxon>
        <taxon>environmental samples</taxon>
    </lineage>
</organism>
<dbReference type="InterPro" id="IPR013216">
    <property type="entry name" value="Methyltransf_11"/>
</dbReference>
<keyword evidence="1" id="KW-0489">Methyltransferase</keyword>
<evidence type="ECO:0000259" key="4">
    <source>
        <dbReference type="Pfam" id="PF08241"/>
    </source>
</evidence>
<accession>A0A6J4JGI3</accession>
<keyword evidence="2" id="KW-0808">Transferase</keyword>
<dbReference type="Pfam" id="PF08241">
    <property type="entry name" value="Methyltransf_11"/>
    <property type="match status" value="1"/>
</dbReference>
<dbReference type="CDD" id="cd02440">
    <property type="entry name" value="AdoMet_MTases"/>
    <property type="match status" value="1"/>
</dbReference>
<dbReference type="InterPro" id="IPR029063">
    <property type="entry name" value="SAM-dependent_MTases_sf"/>
</dbReference>
<name>A0A6J4JGI3_9ACTN</name>
<gene>
    <name evidence="5" type="ORF">AVDCRST_MAG41-3222</name>
</gene>
<dbReference type="PANTHER" id="PTHR43464:SF19">
    <property type="entry name" value="UBIQUINONE BIOSYNTHESIS O-METHYLTRANSFERASE, MITOCHONDRIAL"/>
    <property type="match status" value="1"/>
</dbReference>
<dbReference type="GO" id="GO:0032259">
    <property type="term" value="P:methylation"/>
    <property type="evidence" value="ECO:0007669"/>
    <property type="project" value="UniProtKB-KW"/>
</dbReference>
<dbReference type="PANTHER" id="PTHR43464">
    <property type="entry name" value="METHYLTRANSFERASE"/>
    <property type="match status" value="1"/>
</dbReference>